<evidence type="ECO:0000313" key="1">
    <source>
        <dbReference type="EMBL" id="KAJ8309775.1"/>
    </source>
</evidence>
<name>A0ABQ9F0X3_TEGGR</name>
<dbReference type="InterPro" id="IPR036179">
    <property type="entry name" value="Ig-like_dom_sf"/>
</dbReference>
<accession>A0ABQ9F0X3</accession>
<comment type="caution">
    <text evidence="1">The sequence shown here is derived from an EMBL/GenBank/DDBJ whole genome shotgun (WGS) entry which is preliminary data.</text>
</comment>
<dbReference type="Gene3D" id="2.60.40.10">
    <property type="entry name" value="Immunoglobulins"/>
    <property type="match status" value="1"/>
</dbReference>
<organism evidence="1 2">
    <name type="scientific">Tegillarca granosa</name>
    <name type="common">Malaysian cockle</name>
    <name type="synonym">Anadara granosa</name>
    <dbReference type="NCBI Taxonomy" id="220873"/>
    <lineage>
        <taxon>Eukaryota</taxon>
        <taxon>Metazoa</taxon>
        <taxon>Spiralia</taxon>
        <taxon>Lophotrochozoa</taxon>
        <taxon>Mollusca</taxon>
        <taxon>Bivalvia</taxon>
        <taxon>Autobranchia</taxon>
        <taxon>Pteriomorphia</taxon>
        <taxon>Arcoida</taxon>
        <taxon>Arcoidea</taxon>
        <taxon>Arcidae</taxon>
        <taxon>Tegillarca</taxon>
    </lineage>
</organism>
<gene>
    <name evidence="1" type="ORF">KUTeg_011640</name>
</gene>
<protein>
    <recommendedName>
        <fullName evidence="3">Ig-like domain-containing protein</fullName>
    </recommendedName>
</protein>
<proteinExistence type="predicted"/>
<dbReference type="Proteomes" id="UP001217089">
    <property type="component" value="Unassembled WGS sequence"/>
</dbReference>
<evidence type="ECO:0000313" key="2">
    <source>
        <dbReference type="Proteomes" id="UP001217089"/>
    </source>
</evidence>
<dbReference type="EMBL" id="JARBDR010000640">
    <property type="protein sequence ID" value="KAJ8309775.1"/>
    <property type="molecule type" value="Genomic_DNA"/>
</dbReference>
<sequence>MLKLLFSVSFYNIDYESLKCINPSKHSPKKYMCVVSGNATCQACSPRTGPPLPLPPTNSRYVDLGQTVTYTCQGDYGCGDPEDGDVMWYIVKDGDWIDIDSNYRRYNVTQFDREARTIKGANLTIKNVLEEDYSVMFMPSVEHLPMKASVFTEKRQNWRTRKESHDEFLEQQPARIQPGTTTPFAKTGCQCTLSQWRPPRQTAIVTNTYTDPC</sequence>
<evidence type="ECO:0008006" key="3">
    <source>
        <dbReference type="Google" id="ProtNLM"/>
    </source>
</evidence>
<reference evidence="1 2" key="1">
    <citation type="submission" date="2022-12" db="EMBL/GenBank/DDBJ databases">
        <title>Chromosome-level genome of Tegillarca granosa.</title>
        <authorList>
            <person name="Kim J."/>
        </authorList>
    </citation>
    <scope>NUCLEOTIDE SEQUENCE [LARGE SCALE GENOMIC DNA]</scope>
    <source>
        <strain evidence="1">Teg-2019</strain>
        <tissue evidence="1">Adductor muscle</tissue>
    </source>
</reference>
<dbReference type="InterPro" id="IPR013783">
    <property type="entry name" value="Ig-like_fold"/>
</dbReference>
<keyword evidence="2" id="KW-1185">Reference proteome</keyword>
<dbReference type="SUPFAM" id="SSF48726">
    <property type="entry name" value="Immunoglobulin"/>
    <property type="match status" value="1"/>
</dbReference>